<evidence type="ECO:0000256" key="10">
    <source>
        <dbReference type="ARBA" id="ARBA00022741"/>
    </source>
</evidence>
<dbReference type="GO" id="GO:0004674">
    <property type="term" value="F:protein serine/threonine kinase activity"/>
    <property type="evidence" value="ECO:0007669"/>
    <property type="project" value="UniProtKB-KW"/>
</dbReference>
<dbReference type="PANTHER" id="PTHR45631">
    <property type="entry name" value="OS07G0107800 PROTEIN-RELATED"/>
    <property type="match status" value="1"/>
</dbReference>
<comment type="catalytic activity">
    <reaction evidence="16">
        <text>L-threonyl-[protein] + ATP = O-phospho-L-threonyl-[protein] + ADP + H(+)</text>
        <dbReference type="Rhea" id="RHEA:46608"/>
        <dbReference type="Rhea" id="RHEA-COMP:11060"/>
        <dbReference type="Rhea" id="RHEA-COMP:11605"/>
        <dbReference type="ChEBI" id="CHEBI:15378"/>
        <dbReference type="ChEBI" id="CHEBI:30013"/>
        <dbReference type="ChEBI" id="CHEBI:30616"/>
        <dbReference type="ChEBI" id="CHEBI:61977"/>
        <dbReference type="ChEBI" id="CHEBI:456216"/>
        <dbReference type="EC" id="2.7.11.1"/>
    </reaction>
</comment>
<evidence type="ECO:0000313" key="23">
    <source>
        <dbReference type="Proteomes" id="UP000504609"/>
    </source>
</evidence>
<dbReference type="Gene3D" id="3.80.10.10">
    <property type="entry name" value="Ribonuclease Inhibitor"/>
    <property type="match status" value="1"/>
</dbReference>
<feature type="signal peptide" evidence="21">
    <location>
        <begin position="1"/>
        <end position="41"/>
    </location>
</feature>
<dbReference type="PROSITE" id="PS00108">
    <property type="entry name" value="PROTEIN_KINASE_ST"/>
    <property type="match status" value="1"/>
</dbReference>
<dbReference type="PROSITE" id="PS50011">
    <property type="entry name" value="PROTEIN_KINASE_DOM"/>
    <property type="match status" value="1"/>
</dbReference>
<dbReference type="EC" id="2.7.11.1" evidence="2"/>
<evidence type="ECO:0000256" key="4">
    <source>
        <dbReference type="ARBA" id="ARBA00022553"/>
    </source>
</evidence>
<keyword evidence="23" id="KW-1185">Reference proteome</keyword>
<dbReference type="InterPro" id="IPR032675">
    <property type="entry name" value="LRR_dom_sf"/>
</dbReference>
<evidence type="ECO:0000256" key="2">
    <source>
        <dbReference type="ARBA" id="ARBA00012513"/>
    </source>
</evidence>
<keyword evidence="15" id="KW-0675">Receptor</keyword>
<evidence type="ECO:0000256" key="7">
    <source>
        <dbReference type="ARBA" id="ARBA00022692"/>
    </source>
</evidence>
<evidence type="ECO:0000256" key="17">
    <source>
        <dbReference type="ARBA" id="ARBA00048679"/>
    </source>
</evidence>
<sequence length="883" mass="98820">MYAAKDKAKRKRIMVMGASAHTLFGFLQIALALALLLPVQAADQSGFISLACGTPEGTRFTDSSNVSYVSDAPYIKSGVSGSISATIGRAGPYPRHMKMLRSFPQGIRNCYNVSIVKGIKYLIRASFLYENYDGLNVPPVFDLYIGNSFWETVDFTDIHMEHFIDLIHITSSKDVHICLINTGNGVPIISSLEFRPLLNITYQTVSGSLSLDSRLDFGPKDYQEYRYPYDAYDRIWSSFNYNGDESVTTNLSVSNIEQNNYQVPSIVMKTASILKDISWTTRNLSQYYVFMHFSEVLELQPNQSRVFNITLNGNFFYGPLTPSYLTTLTVSNEDPLDATDELAFSLISTENATLPPIINALEIYYVKDVIELEANQEDVSAITNIKLSYGIKRDWQGNPCVPMEYPWSGLRCSNATDPRIISLNLSASGLRGEISSYIPNLTRLQTLDLSHNELTGELPEFLANMPNLRVLILTRNKLTGSVPEVLLQRAEAKSLALSVGENPDLCTSLKCDNMRKNNKRNSYFLLLIALPLSIIMVTLVIYKRRRQRAEQLKRSIQKRLLSSKNQQVRYSEILAITDNLKTAIGEGGFGKVYLGVLSDKIQVAIKLLSASSRQGSNEFKAEAQILAIVHHRNLVSLVGYCDEAENKALIYEFMANGNLRKNLSDSTTKVLSWMQRLQIALDAAQGLEYLHNCCKPPIIHRDLKTSNILLNEKMQAKISDFGLSRIFANENDTHLATCPAGTFGYVDPTIHLSGNFTKKSDVYSFGIVLFELITGQPVIISSSENNIHIVDWAKPLISEGRHESIVDERLEGRLESCSARKFMELALSCTHPTSTQRPEMGDVVKQLIECQEMAQNRPPAHTPLNNQHFSYTSIGSDSILSPR</sequence>
<dbReference type="InterPro" id="IPR001245">
    <property type="entry name" value="Ser-Thr/Tyr_kinase_cat_dom"/>
</dbReference>
<dbReference type="InterPro" id="IPR024788">
    <property type="entry name" value="Malectin-like_Carb-bd_dom"/>
</dbReference>
<dbReference type="PROSITE" id="PS00107">
    <property type="entry name" value="PROTEIN_KINASE_ATP"/>
    <property type="match status" value="1"/>
</dbReference>
<dbReference type="SUPFAM" id="SSF56112">
    <property type="entry name" value="Protein kinase-like (PK-like)"/>
    <property type="match status" value="1"/>
</dbReference>
<proteinExistence type="predicted"/>
<feature type="transmembrane region" description="Helical" evidence="20">
    <location>
        <begin position="523"/>
        <end position="542"/>
    </location>
</feature>
<protein>
    <recommendedName>
        <fullName evidence="2">non-specific serine/threonine protein kinase</fullName>
        <ecNumber evidence="2">2.7.11.1</ecNumber>
    </recommendedName>
</protein>
<evidence type="ECO:0000313" key="24">
    <source>
        <dbReference type="RefSeq" id="XP_022964165.1"/>
    </source>
</evidence>
<dbReference type="GO" id="GO:0016020">
    <property type="term" value="C:membrane"/>
    <property type="evidence" value="ECO:0007669"/>
    <property type="project" value="UniProtKB-SubCell"/>
</dbReference>
<evidence type="ECO:0000256" key="1">
    <source>
        <dbReference type="ARBA" id="ARBA00004167"/>
    </source>
</evidence>
<comment type="subcellular location">
    <subcellularLocation>
        <location evidence="1">Membrane</location>
        <topology evidence="1">Single-pass membrane protein</topology>
    </subcellularLocation>
</comment>
<dbReference type="CDD" id="cd14066">
    <property type="entry name" value="STKc_IRAK"/>
    <property type="match status" value="1"/>
</dbReference>
<gene>
    <name evidence="24" type="primary">LOC111464272</name>
</gene>
<evidence type="ECO:0000256" key="20">
    <source>
        <dbReference type="SAM" id="Phobius"/>
    </source>
</evidence>
<evidence type="ECO:0000259" key="22">
    <source>
        <dbReference type="PROSITE" id="PS50011"/>
    </source>
</evidence>
<dbReference type="RefSeq" id="XP_022964165.1">
    <property type="nucleotide sequence ID" value="XM_023108397.1"/>
</dbReference>
<feature type="coiled-coil region" evidence="19">
    <location>
        <begin position="539"/>
        <end position="566"/>
    </location>
</feature>
<evidence type="ECO:0000256" key="16">
    <source>
        <dbReference type="ARBA" id="ARBA00047899"/>
    </source>
</evidence>
<keyword evidence="12 18" id="KW-0067">ATP-binding</keyword>
<dbReference type="Gene3D" id="1.10.510.10">
    <property type="entry name" value="Transferase(Phosphotransferase) domain 1"/>
    <property type="match status" value="1"/>
</dbReference>
<keyword evidence="7 20" id="KW-0812">Transmembrane</keyword>
<evidence type="ECO:0000256" key="15">
    <source>
        <dbReference type="ARBA" id="ARBA00023170"/>
    </source>
</evidence>
<evidence type="ECO:0000256" key="11">
    <source>
        <dbReference type="ARBA" id="ARBA00022777"/>
    </source>
</evidence>
<dbReference type="SUPFAM" id="SSF52058">
    <property type="entry name" value="L domain-like"/>
    <property type="match status" value="1"/>
</dbReference>
<reference evidence="24" key="1">
    <citation type="submission" date="2025-08" db="UniProtKB">
        <authorList>
            <consortium name="RefSeq"/>
        </authorList>
    </citation>
    <scope>IDENTIFICATION</scope>
    <source>
        <tissue evidence="24">Young leaves</tissue>
    </source>
</reference>
<dbReference type="KEGG" id="cmos:111464272"/>
<feature type="binding site" evidence="18">
    <location>
        <position position="606"/>
    </location>
    <ligand>
        <name>ATP</name>
        <dbReference type="ChEBI" id="CHEBI:30616"/>
    </ligand>
</feature>
<evidence type="ECO:0000256" key="12">
    <source>
        <dbReference type="ARBA" id="ARBA00022840"/>
    </source>
</evidence>
<evidence type="ECO:0000256" key="5">
    <source>
        <dbReference type="ARBA" id="ARBA00022614"/>
    </source>
</evidence>
<dbReference type="GeneID" id="111464272"/>
<dbReference type="InterPro" id="IPR000719">
    <property type="entry name" value="Prot_kinase_dom"/>
</dbReference>
<evidence type="ECO:0000256" key="18">
    <source>
        <dbReference type="PROSITE-ProRule" id="PRU10141"/>
    </source>
</evidence>
<dbReference type="Pfam" id="PF12819">
    <property type="entry name" value="Malectin_like"/>
    <property type="match status" value="1"/>
</dbReference>
<dbReference type="FunFam" id="1.10.510.10:FF:000146">
    <property type="entry name" value="LRR receptor-like serine/threonine-protein kinase IOS1"/>
    <property type="match status" value="1"/>
</dbReference>
<keyword evidence="19" id="KW-0175">Coiled coil</keyword>
<dbReference type="Proteomes" id="UP000504609">
    <property type="component" value="Unplaced"/>
</dbReference>
<evidence type="ECO:0000256" key="19">
    <source>
        <dbReference type="SAM" id="Coils"/>
    </source>
</evidence>
<evidence type="ECO:0000256" key="14">
    <source>
        <dbReference type="ARBA" id="ARBA00023136"/>
    </source>
</evidence>
<dbReference type="FunFam" id="3.30.200.20:FF:000039">
    <property type="entry name" value="receptor-like protein kinase FERONIA"/>
    <property type="match status" value="1"/>
</dbReference>
<dbReference type="Gene3D" id="3.30.200.20">
    <property type="entry name" value="Phosphorylase Kinase, domain 1"/>
    <property type="match status" value="1"/>
</dbReference>
<dbReference type="InterPro" id="IPR025875">
    <property type="entry name" value="Leu-rich_rpt_4"/>
</dbReference>
<name>A0A6J1HK22_CUCMO</name>
<dbReference type="InterPro" id="IPR011009">
    <property type="entry name" value="Kinase-like_dom_sf"/>
</dbReference>
<dbReference type="Pfam" id="PF07714">
    <property type="entry name" value="PK_Tyr_Ser-Thr"/>
    <property type="match status" value="1"/>
</dbReference>
<keyword evidence="8 21" id="KW-0732">Signal</keyword>
<keyword evidence="10 18" id="KW-0547">Nucleotide-binding</keyword>
<keyword evidence="11" id="KW-0418">Kinase</keyword>
<dbReference type="PROSITE" id="PS51450">
    <property type="entry name" value="LRR"/>
    <property type="match status" value="1"/>
</dbReference>
<accession>A0A6J1HK22</accession>
<dbReference type="FunFam" id="3.80.10.10:FF:000129">
    <property type="entry name" value="Leucine-rich repeat receptor-like kinase"/>
    <property type="match status" value="1"/>
</dbReference>
<dbReference type="InterPro" id="IPR001611">
    <property type="entry name" value="Leu-rich_rpt"/>
</dbReference>
<evidence type="ECO:0000256" key="8">
    <source>
        <dbReference type="ARBA" id="ARBA00022729"/>
    </source>
</evidence>
<keyword evidence="5" id="KW-0433">Leucine-rich repeat</keyword>
<keyword evidence="3" id="KW-0723">Serine/threonine-protein kinase</keyword>
<evidence type="ECO:0000256" key="21">
    <source>
        <dbReference type="SAM" id="SignalP"/>
    </source>
</evidence>
<comment type="catalytic activity">
    <reaction evidence="17">
        <text>L-seryl-[protein] + ATP = O-phospho-L-seryl-[protein] + ADP + H(+)</text>
        <dbReference type="Rhea" id="RHEA:17989"/>
        <dbReference type="Rhea" id="RHEA-COMP:9863"/>
        <dbReference type="Rhea" id="RHEA-COMP:11604"/>
        <dbReference type="ChEBI" id="CHEBI:15378"/>
        <dbReference type="ChEBI" id="CHEBI:29999"/>
        <dbReference type="ChEBI" id="CHEBI:30616"/>
        <dbReference type="ChEBI" id="CHEBI:83421"/>
        <dbReference type="ChEBI" id="CHEBI:456216"/>
        <dbReference type="EC" id="2.7.11.1"/>
    </reaction>
</comment>
<evidence type="ECO:0000256" key="13">
    <source>
        <dbReference type="ARBA" id="ARBA00022989"/>
    </source>
</evidence>
<keyword evidence="4" id="KW-0597">Phosphoprotein</keyword>
<feature type="domain" description="Protein kinase" evidence="22">
    <location>
        <begin position="578"/>
        <end position="864"/>
    </location>
</feature>
<keyword evidence="14 20" id="KW-0472">Membrane</keyword>
<dbReference type="SMART" id="SM00220">
    <property type="entry name" value="S_TKc"/>
    <property type="match status" value="1"/>
</dbReference>
<feature type="chain" id="PRO_5026775904" description="non-specific serine/threonine protein kinase" evidence="21">
    <location>
        <begin position="42"/>
        <end position="883"/>
    </location>
</feature>
<evidence type="ECO:0000256" key="3">
    <source>
        <dbReference type="ARBA" id="ARBA00022527"/>
    </source>
</evidence>
<dbReference type="Pfam" id="PF12799">
    <property type="entry name" value="LRR_4"/>
    <property type="match status" value="1"/>
</dbReference>
<dbReference type="InterPro" id="IPR017441">
    <property type="entry name" value="Protein_kinase_ATP_BS"/>
</dbReference>
<dbReference type="AlphaFoldDB" id="A0A6J1HK22"/>
<keyword evidence="13 20" id="KW-1133">Transmembrane helix</keyword>
<evidence type="ECO:0000256" key="6">
    <source>
        <dbReference type="ARBA" id="ARBA00022679"/>
    </source>
</evidence>
<keyword evidence="6" id="KW-0808">Transferase</keyword>
<keyword evidence="9" id="KW-0677">Repeat</keyword>
<organism evidence="23 24">
    <name type="scientific">Cucurbita moschata</name>
    <name type="common">Winter crookneck squash</name>
    <name type="synonym">Cucurbita pepo var. moschata</name>
    <dbReference type="NCBI Taxonomy" id="3662"/>
    <lineage>
        <taxon>Eukaryota</taxon>
        <taxon>Viridiplantae</taxon>
        <taxon>Streptophyta</taxon>
        <taxon>Embryophyta</taxon>
        <taxon>Tracheophyta</taxon>
        <taxon>Spermatophyta</taxon>
        <taxon>Magnoliopsida</taxon>
        <taxon>eudicotyledons</taxon>
        <taxon>Gunneridae</taxon>
        <taxon>Pentapetalae</taxon>
        <taxon>rosids</taxon>
        <taxon>fabids</taxon>
        <taxon>Cucurbitales</taxon>
        <taxon>Cucurbitaceae</taxon>
        <taxon>Cucurbiteae</taxon>
        <taxon>Cucurbita</taxon>
    </lineage>
</organism>
<dbReference type="PANTHER" id="PTHR45631:SF202">
    <property type="entry name" value="SENESCENCE-INDUCED RECEPTOR-LIKE SERINE_THREONINE-PROTEIN KINASE"/>
    <property type="match status" value="1"/>
</dbReference>
<evidence type="ECO:0000256" key="9">
    <source>
        <dbReference type="ARBA" id="ARBA00022737"/>
    </source>
</evidence>
<dbReference type="GO" id="GO:0005524">
    <property type="term" value="F:ATP binding"/>
    <property type="evidence" value="ECO:0007669"/>
    <property type="project" value="UniProtKB-UniRule"/>
</dbReference>
<dbReference type="InterPro" id="IPR008271">
    <property type="entry name" value="Ser/Thr_kinase_AS"/>
</dbReference>